<dbReference type="PANTHER" id="PTHR43130:SF3">
    <property type="entry name" value="HTH-TYPE TRANSCRIPTIONAL REGULATOR RV1931C"/>
    <property type="match status" value="1"/>
</dbReference>
<dbReference type="PATRIC" id="fig|999552.6.peg.3367"/>
<dbReference type="InterPro" id="IPR052158">
    <property type="entry name" value="INH-QAR"/>
</dbReference>
<dbReference type="InterPro" id="IPR029062">
    <property type="entry name" value="Class_I_gatase-like"/>
</dbReference>
<evidence type="ECO:0000256" key="1">
    <source>
        <dbReference type="ARBA" id="ARBA00023015"/>
    </source>
</evidence>
<evidence type="ECO:0000256" key="2">
    <source>
        <dbReference type="ARBA" id="ARBA00023163"/>
    </source>
</evidence>
<organism evidence="4 5">
    <name type="scientific">Leisingera methylohalidivorans DSM 14336</name>
    <dbReference type="NCBI Taxonomy" id="999552"/>
    <lineage>
        <taxon>Bacteria</taxon>
        <taxon>Pseudomonadati</taxon>
        <taxon>Pseudomonadota</taxon>
        <taxon>Alphaproteobacteria</taxon>
        <taxon>Rhodobacterales</taxon>
        <taxon>Roseobacteraceae</taxon>
        <taxon>Leisingera</taxon>
    </lineage>
</organism>
<dbReference type="GO" id="GO:0003700">
    <property type="term" value="F:DNA-binding transcription factor activity"/>
    <property type="evidence" value="ECO:0007669"/>
    <property type="project" value="InterPro"/>
</dbReference>
<evidence type="ECO:0000313" key="5">
    <source>
        <dbReference type="Proteomes" id="UP000018780"/>
    </source>
</evidence>
<dbReference type="STRING" id="999552.METH_16900"/>
<dbReference type="SUPFAM" id="SSF46689">
    <property type="entry name" value="Homeodomain-like"/>
    <property type="match status" value="1"/>
</dbReference>
<sequence length="335" mass="36816">MRYQRQVEKGGGRLMAAQERRKIKVVMFPDSQVLDISGPVTVFEGANKLLPPALGYDVSLISPGGGPVATNGCIAIQAHGSVESEDLEGVDTLLIPGGSKGTPQAMRDPALRRLVRRANDKQIRLMSICTGAFVLAEAGILDNRQCTTHWAEIGNFRRLFPGVTVLTDVIYHTEDNIWTSAGVATGIDMALAIVAEDFGQDISQQVARNLVLYMARPGHLEQISEFLRNVPTQEEKFNELVMYIRTNPAANHDVNRMAERCNMSTRSFTRKFKTALGKTPAAMVREIRAARAEFYMKNTDYNQKRIAALAGFSSVDVMRHCMKAVQKDGAAAESG</sequence>
<dbReference type="InterPro" id="IPR009057">
    <property type="entry name" value="Homeodomain-like_sf"/>
</dbReference>
<name>V9VXM2_9RHOB</name>
<dbReference type="CDD" id="cd03137">
    <property type="entry name" value="GATase1_AraC_1"/>
    <property type="match status" value="1"/>
</dbReference>
<dbReference type="PANTHER" id="PTHR43130">
    <property type="entry name" value="ARAC-FAMILY TRANSCRIPTIONAL REGULATOR"/>
    <property type="match status" value="1"/>
</dbReference>
<dbReference type="InterPro" id="IPR018060">
    <property type="entry name" value="HTH_AraC"/>
</dbReference>
<keyword evidence="5" id="KW-1185">Reference proteome</keyword>
<gene>
    <name evidence="4" type="ORF">METH_16900</name>
</gene>
<dbReference type="GO" id="GO:0043565">
    <property type="term" value="F:sequence-specific DNA binding"/>
    <property type="evidence" value="ECO:0007669"/>
    <property type="project" value="InterPro"/>
</dbReference>
<dbReference type="HOGENOM" id="CLU_000445_59_0_5"/>
<dbReference type="EMBL" id="CP006773">
    <property type="protein sequence ID" value="AHD02125.1"/>
    <property type="molecule type" value="Genomic_DNA"/>
</dbReference>
<accession>V9VXM2</accession>
<dbReference type="Proteomes" id="UP000018780">
    <property type="component" value="Chromosome"/>
</dbReference>
<dbReference type="SUPFAM" id="SSF52317">
    <property type="entry name" value="Class I glutamine amidotransferase-like"/>
    <property type="match status" value="1"/>
</dbReference>
<dbReference type="Gene3D" id="3.40.50.880">
    <property type="match status" value="1"/>
</dbReference>
<evidence type="ECO:0000313" key="4">
    <source>
        <dbReference type="EMBL" id="AHD02125.1"/>
    </source>
</evidence>
<protein>
    <submittedName>
        <fullName evidence="4">AraC family transcriptional regulator</fullName>
    </submittedName>
</protein>
<dbReference type="Pfam" id="PF12833">
    <property type="entry name" value="HTH_18"/>
    <property type="match status" value="1"/>
</dbReference>
<evidence type="ECO:0000259" key="3">
    <source>
        <dbReference type="PROSITE" id="PS01124"/>
    </source>
</evidence>
<keyword evidence="1" id="KW-0805">Transcription regulation</keyword>
<dbReference type="KEGG" id="lmd:METH_16900"/>
<dbReference type="OrthoDB" id="186587at2"/>
<dbReference type="PROSITE" id="PS01124">
    <property type="entry name" value="HTH_ARAC_FAMILY_2"/>
    <property type="match status" value="1"/>
</dbReference>
<proteinExistence type="predicted"/>
<dbReference type="AlphaFoldDB" id="V9VXM2"/>
<feature type="domain" description="HTH araC/xylS-type" evidence="3">
    <location>
        <begin position="238"/>
        <end position="314"/>
    </location>
</feature>
<dbReference type="InterPro" id="IPR002818">
    <property type="entry name" value="DJ-1/PfpI"/>
</dbReference>
<dbReference type="SMART" id="SM00342">
    <property type="entry name" value="HTH_ARAC"/>
    <property type="match status" value="1"/>
</dbReference>
<dbReference type="Gene3D" id="1.10.10.60">
    <property type="entry name" value="Homeodomain-like"/>
    <property type="match status" value="1"/>
</dbReference>
<dbReference type="Pfam" id="PF01965">
    <property type="entry name" value="DJ-1_PfpI"/>
    <property type="match status" value="1"/>
</dbReference>
<keyword evidence="2" id="KW-0804">Transcription</keyword>
<reference evidence="4 5" key="1">
    <citation type="submission" date="2013-09" db="EMBL/GenBank/DDBJ databases">
        <authorList>
            <consortium name="DOE Joint Genome Institute"/>
            <person name="Klenk H.-P."/>
            <person name="Huntemann M."/>
            <person name="Han J."/>
            <person name="Chen A."/>
            <person name="Kyrpides N."/>
            <person name="Mavromatis K."/>
            <person name="Markowitz V."/>
            <person name="Palaniappan K."/>
            <person name="Ivanova N."/>
            <person name="Schaumberg A."/>
            <person name="Pati A."/>
            <person name="Liolios K."/>
            <person name="Nordberg H.P."/>
            <person name="Cantor M.N."/>
            <person name="Hua S.X."/>
            <person name="Woyke T."/>
        </authorList>
    </citation>
    <scope>NUCLEOTIDE SEQUENCE [LARGE SCALE GENOMIC DNA]</scope>
    <source>
        <strain evidence="4 5">DSM 14336</strain>
    </source>
</reference>